<feature type="region of interest" description="Disordered" evidence="12">
    <location>
        <begin position="1116"/>
        <end position="1137"/>
    </location>
</feature>
<feature type="region of interest" description="Disordered" evidence="12">
    <location>
        <begin position="967"/>
        <end position="1051"/>
    </location>
</feature>
<dbReference type="Gene3D" id="1.10.510.10">
    <property type="entry name" value="Transferase(Phosphotransferase) domain 1"/>
    <property type="match status" value="1"/>
</dbReference>
<dbReference type="GO" id="GO:0007010">
    <property type="term" value="P:cytoskeleton organization"/>
    <property type="evidence" value="ECO:0007669"/>
    <property type="project" value="UniProtKB-ARBA"/>
</dbReference>
<evidence type="ECO:0000256" key="6">
    <source>
        <dbReference type="ARBA" id="ARBA00022679"/>
    </source>
</evidence>
<evidence type="ECO:0000256" key="12">
    <source>
        <dbReference type="SAM" id="MobiDB-lite"/>
    </source>
</evidence>
<dbReference type="PANTHER" id="PTHR24356:SF414">
    <property type="entry name" value="NON-SPECIFIC SERINE_THREONINE PROTEIN KINASE"/>
    <property type="match status" value="1"/>
</dbReference>
<dbReference type="EC" id="2.7.11.1" evidence="3"/>
<comment type="catalytic activity">
    <reaction evidence="11">
        <text>L-seryl-[protein] + ATP = O-phospho-L-seryl-[protein] + ADP + H(+)</text>
        <dbReference type="Rhea" id="RHEA:17989"/>
        <dbReference type="Rhea" id="RHEA-COMP:9863"/>
        <dbReference type="Rhea" id="RHEA-COMP:11604"/>
        <dbReference type="ChEBI" id="CHEBI:15378"/>
        <dbReference type="ChEBI" id="CHEBI:29999"/>
        <dbReference type="ChEBI" id="CHEBI:30616"/>
        <dbReference type="ChEBI" id="CHEBI:83421"/>
        <dbReference type="ChEBI" id="CHEBI:456216"/>
        <dbReference type="EC" id="2.7.11.1"/>
    </reaction>
</comment>
<feature type="region of interest" description="Disordered" evidence="12">
    <location>
        <begin position="407"/>
        <end position="432"/>
    </location>
</feature>
<evidence type="ECO:0000256" key="2">
    <source>
        <dbReference type="ARBA" id="ARBA00009903"/>
    </source>
</evidence>
<reference evidence="17" key="1">
    <citation type="submission" date="2022-11" db="UniProtKB">
        <authorList>
            <consortium name="WormBaseParasite"/>
        </authorList>
    </citation>
    <scope>IDENTIFICATION</scope>
</reference>
<evidence type="ECO:0000313" key="17">
    <source>
        <dbReference type="WBParaSite" id="jg11111"/>
    </source>
</evidence>
<keyword evidence="4" id="KW-0723">Serine/threonine-protein kinase</keyword>
<evidence type="ECO:0000256" key="10">
    <source>
        <dbReference type="ARBA" id="ARBA00047899"/>
    </source>
</evidence>
<keyword evidence="5" id="KW-0597">Phosphoprotein</keyword>
<comment type="subcellular location">
    <subcellularLocation>
        <location evidence="1">Nucleus</location>
    </subcellularLocation>
</comment>
<feature type="compositionally biased region" description="Polar residues" evidence="12">
    <location>
        <begin position="451"/>
        <end position="467"/>
    </location>
</feature>
<sequence length="1236" mass="133147">MSIARNAPKEDDFESIRLISNGAYGAVYLVRHKKTRQRFALKKMKKTTLLLRNQVDQVYAERDILTFTDNPFVVCFYGSFETKQHLCMLMEYVEGEIVPLYSNLLGLCQLNLPDLHRDLKPDNLLITAMGHIKLTDFGLSKIGLMNRTTLDNQLCGTPEYIAPEVILRQGYGKPVDWWALGIILYEFLIGIVPFMGDSPEELFANIINEEVDYPTGEESLDSDAESLIHLLLEKNPVDRLGTIGGASQVTSHPFFIPMDFDSLLRQKAEFIPQLENEEDTSYFDSRTDRYNHEAESADEESANVPMFWSFSTASPRHSIVGMDGLLPPGSLANLQAIAAEAAAAQEKQEARAPNTQDFLRKFSSAAQSSEDGSCGTPSTTGSVCQQSAFSTVRQQRLLSDSQDSQCLLESGRLPPSSGSVGARSLDGSRLSDTTPIPSAVILRRRFSTQRHANLSTSSSGTGPINTCSSTDSSMDASSLHFMGDRRANLGNNLASPLPRFAISPCEQRFGAAERHDSGGAELSPVEESGVSKPGGSFMEKRPSTVVHELITDSANKAVINRSTRSASCRSDSLRVVIPSQYPSSSTSNSPAGQTTSQGGTCYYHSYTTTTTNTAGSSGQLSPSCNSVSSISSFDSQSPNPSQPTNQVVETSKAAPVAVSSSSLLLLPTSAQSTNLAQPAIYHPPPPSSSSKPIVIRKGLKGFGFTIRSVRVYLSQDSEYYTIEHIVAAVREPSPAFEAGLRENDLITHIHTQSVHNMTHPQLMHRLLSCGNEITLHVVPLNNTSIKEGDARKNVGKLLRKKPKKPQRRAALDKKPRKSSALLRRLSGKRAAGDIVPGTSSQKQTFMPRSVSSQEGVLNVSPACPANTQKSSQLLAEPSGLAVQQPTGAESGATCLSTTATGTSKLPHIHKHSAETGSSRSGQIALHQKRLSDFGIASSTEGSNFHHQQQQSPLVASSTSACSTITLSKAPSCSTSSNKYANSQPVEIKQTESSTTEAAPPSRPSTLQGLKNKVSQHLTASNQTSSSGTSQQQPLTRKVSGGGGAGCGRIIPLSPLARQSSGSVSAGSQPIVVAPQQPVKKAEVMVKVPGKAAPVAVPSQTQTKPVNTVNRIVNRFEEEGSVSNRQRSGRPRKTRARGDRRLVKIVKDDPRKTATDVRIYANNNLSLGIATRTARRIFDTPSIMKAADFQEECEGSLGIRPQPAPRKMSPSRIVQRFFRGASKDVSSSQGDPGSSGK</sequence>
<feature type="domain" description="AGC-kinase C-terminal" evidence="15">
    <location>
        <begin position="256"/>
        <end position="322"/>
    </location>
</feature>
<dbReference type="PROSITE" id="PS50106">
    <property type="entry name" value="PDZ"/>
    <property type="match status" value="1"/>
</dbReference>
<dbReference type="PROSITE" id="PS50011">
    <property type="entry name" value="PROTEIN_KINASE_DOM"/>
    <property type="match status" value="1"/>
</dbReference>
<feature type="compositionally biased region" description="Low complexity" evidence="12">
    <location>
        <begin position="627"/>
        <end position="643"/>
    </location>
</feature>
<keyword evidence="8" id="KW-0418">Kinase</keyword>
<dbReference type="Pfam" id="PF00595">
    <property type="entry name" value="PDZ"/>
    <property type="match status" value="1"/>
</dbReference>
<dbReference type="GO" id="GO:0005634">
    <property type="term" value="C:nucleus"/>
    <property type="evidence" value="ECO:0007669"/>
    <property type="project" value="UniProtKB-SubCell"/>
</dbReference>
<dbReference type="SMART" id="SM00228">
    <property type="entry name" value="PDZ"/>
    <property type="match status" value="1"/>
</dbReference>
<dbReference type="Gene3D" id="3.30.200.20">
    <property type="entry name" value="Phosphorylase Kinase, domain 1"/>
    <property type="match status" value="2"/>
</dbReference>
<keyword evidence="7" id="KW-0547">Nucleotide-binding</keyword>
<feature type="region of interest" description="Disordered" evidence="12">
    <location>
        <begin position="799"/>
        <end position="818"/>
    </location>
</feature>
<feature type="region of interest" description="Disordered" evidence="12">
    <location>
        <begin position="1217"/>
        <end position="1236"/>
    </location>
</feature>
<dbReference type="SUPFAM" id="SSF50156">
    <property type="entry name" value="PDZ domain-like"/>
    <property type="match status" value="1"/>
</dbReference>
<dbReference type="WBParaSite" id="jg11111">
    <property type="protein sequence ID" value="jg11111"/>
    <property type="gene ID" value="jg11111"/>
</dbReference>
<feature type="compositionally biased region" description="Polar residues" evidence="12">
    <location>
        <begin position="837"/>
        <end position="855"/>
    </location>
</feature>
<feature type="compositionally biased region" description="Polar residues" evidence="12">
    <location>
        <begin position="881"/>
        <end position="903"/>
    </location>
</feature>
<evidence type="ECO:0000259" key="13">
    <source>
        <dbReference type="PROSITE" id="PS50011"/>
    </source>
</evidence>
<dbReference type="GO" id="GO:0004674">
    <property type="term" value="F:protein serine/threonine kinase activity"/>
    <property type="evidence" value="ECO:0007669"/>
    <property type="project" value="UniProtKB-KW"/>
</dbReference>
<feature type="domain" description="PDZ" evidence="14">
    <location>
        <begin position="692"/>
        <end position="781"/>
    </location>
</feature>
<evidence type="ECO:0000256" key="4">
    <source>
        <dbReference type="ARBA" id="ARBA00022527"/>
    </source>
</evidence>
<evidence type="ECO:0000259" key="15">
    <source>
        <dbReference type="PROSITE" id="PS51285"/>
    </source>
</evidence>
<evidence type="ECO:0000259" key="14">
    <source>
        <dbReference type="PROSITE" id="PS50106"/>
    </source>
</evidence>
<dbReference type="InterPro" id="IPR011009">
    <property type="entry name" value="Kinase-like_dom_sf"/>
</dbReference>
<dbReference type="Gene3D" id="2.30.42.10">
    <property type="match status" value="1"/>
</dbReference>
<feature type="compositionally biased region" description="Polar residues" evidence="12">
    <location>
        <begin position="1223"/>
        <end position="1236"/>
    </location>
</feature>
<dbReference type="InterPro" id="IPR009057">
    <property type="entry name" value="Homeodomain-like_sf"/>
</dbReference>
<dbReference type="Pfam" id="PF00069">
    <property type="entry name" value="Pkinase"/>
    <property type="match status" value="2"/>
</dbReference>
<accession>A0A915CP68</accession>
<dbReference type="SMART" id="SM00220">
    <property type="entry name" value="S_TKc"/>
    <property type="match status" value="1"/>
</dbReference>
<dbReference type="InterPro" id="IPR050236">
    <property type="entry name" value="Ser_Thr_kinase_AGC"/>
</dbReference>
<dbReference type="InterPro" id="IPR000961">
    <property type="entry name" value="AGC-kinase_C"/>
</dbReference>
<feature type="compositionally biased region" description="Low complexity" evidence="12">
    <location>
        <begin position="1018"/>
        <end position="1035"/>
    </location>
</feature>
<dbReference type="AlphaFoldDB" id="A0A915CP68"/>
<dbReference type="SUPFAM" id="SSF46689">
    <property type="entry name" value="Homeodomain-like"/>
    <property type="match status" value="1"/>
</dbReference>
<keyword evidence="16" id="KW-1185">Reference proteome</keyword>
<evidence type="ECO:0000313" key="16">
    <source>
        <dbReference type="Proteomes" id="UP000887574"/>
    </source>
</evidence>
<feature type="region of interest" description="Disordered" evidence="12">
    <location>
        <begin position="627"/>
        <end position="650"/>
    </location>
</feature>
<dbReference type="FunFam" id="1.10.510.10:FF:000024">
    <property type="entry name" value="Probable serine/threonine-protein kinase cot-1"/>
    <property type="match status" value="1"/>
</dbReference>
<keyword evidence="6" id="KW-0808">Transferase</keyword>
<dbReference type="GO" id="GO:0035556">
    <property type="term" value="P:intracellular signal transduction"/>
    <property type="evidence" value="ECO:0007669"/>
    <property type="project" value="TreeGrafter"/>
</dbReference>
<evidence type="ECO:0000256" key="3">
    <source>
        <dbReference type="ARBA" id="ARBA00012513"/>
    </source>
</evidence>
<proteinExistence type="inferred from homology"/>
<dbReference type="FunFam" id="3.30.200.20:FF:000012">
    <property type="entry name" value="microtubule-associated serine/threonine-protein kinase 2 isoform X1"/>
    <property type="match status" value="1"/>
</dbReference>
<comment type="similarity">
    <text evidence="2">Belongs to the protein kinase superfamily. AGC Ser/Thr protein kinase family.</text>
</comment>
<keyword evidence="9" id="KW-0067">ATP-binding</keyword>
<feature type="region of interest" description="Disordered" evidence="12">
    <location>
        <begin position="451"/>
        <end position="471"/>
    </location>
</feature>
<feature type="region of interest" description="Disordered" evidence="12">
    <location>
        <begin position="363"/>
        <end position="383"/>
    </location>
</feature>
<organism evidence="16 17">
    <name type="scientific">Ditylenchus dipsaci</name>
    <dbReference type="NCBI Taxonomy" id="166011"/>
    <lineage>
        <taxon>Eukaryota</taxon>
        <taxon>Metazoa</taxon>
        <taxon>Ecdysozoa</taxon>
        <taxon>Nematoda</taxon>
        <taxon>Chromadorea</taxon>
        <taxon>Rhabditida</taxon>
        <taxon>Tylenchina</taxon>
        <taxon>Tylenchomorpha</taxon>
        <taxon>Sphaerularioidea</taxon>
        <taxon>Anguinidae</taxon>
        <taxon>Anguininae</taxon>
        <taxon>Ditylenchus</taxon>
    </lineage>
</organism>
<feature type="compositionally biased region" description="Polar residues" evidence="12">
    <location>
        <begin position="364"/>
        <end position="383"/>
    </location>
</feature>
<evidence type="ECO:0000256" key="9">
    <source>
        <dbReference type="ARBA" id="ARBA00022840"/>
    </source>
</evidence>
<name>A0A915CP68_9BILA</name>
<evidence type="ECO:0000256" key="11">
    <source>
        <dbReference type="ARBA" id="ARBA00048679"/>
    </source>
</evidence>
<feature type="compositionally biased region" description="Polar residues" evidence="12">
    <location>
        <begin position="1003"/>
        <end position="1017"/>
    </location>
</feature>
<feature type="region of interest" description="Disordered" evidence="12">
    <location>
        <begin position="512"/>
        <end position="539"/>
    </location>
</feature>
<evidence type="ECO:0000256" key="8">
    <source>
        <dbReference type="ARBA" id="ARBA00022777"/>
    </source>
</evidence>
<comment type="catalytic activity">
    <reaction evidence="10">
        <text>L-threonyl-[protein] + ATP = O-phospho-L-threonyl-[protein] + ADP + H(+)</text>
        <dbReference type="Rhea" id="RHEA:46608"/>
        <dbReference type="Rhea" id="RHEA-COMP:11060"/>
        <dbReference type="Rhea" id="RHEA-COMP:11605"/>
        <dbReference type="ChEBI" id="CHEBI:15378"/>
        <dbReference type="ChEBI" id="CHEBI:30013"/>
        <dbReference type="ChEBI" id="CHEBI:30616"/>
        <dbReference type="ChEBI" id="CHEBI:61977"/>
        <dbReference type="ChEBI" id="CHEBI:456216"/>
        <dbReference type="EC" id="2.7.11.1"/>
    </reaction>
</comment>
<evidence type="ECO:0000256" key="7">
    <source>
        <dbReference type="ARBA" id="ARBA00022741"/>
    </source>
</evidence>
<dbReference type="PROSITE" id="PS51285">
    <property type="entry name" value="AGC_KINASE_CTER"/>
    <property type="match status" value="1"/>
</dbReference>
<dbReference type="Proteomes" id="UP000887574">
    <property type="component" value="Unplaced"/>
</dbReference>
<dbReference type="InterPro" id="IPR001478">
    <property type="entry name" value="PDZ"/>
</dbReference>
<dbReference type="SUPFAM" id="SSF56112">
    <property type="entry name" value="Protein kinase-like (PK-like)"/>
    <property type="match status" value="1"/>
</dbReference>
<dbReference type="InterPro" id="IPR000719">
    <property type="entry name" value="Prot_kinase_dom"/>
</dbReference>
<protein>
    <recommendedName>
        <fullName evidence="3">non-specific serine/threonine protein kinase</fullName>
        <ecNumber evidence="3">2.7.11.1</ecNumber>
    </recommendedName>
</protein>
<evidence type="ECO:0000256" key="5">
    <source>
        <dbReference type="ARBA" id="ARBA00022553"/>
    </source>
</evidence>
<feature type="domain" description="Protein kinase" evidence="13">
    <location>
        <begin position="13"/>
        <end position="255"/>
    </location>
</feature>
<feature type="compositionally biased region" description="Polar residues" evidence="12">
    <location>
        <begin position="967"/>
        <end position="996"/>
    </location>
</feature>
<dbReference type="GO" id="GO:0005524">
    <property type="term" value="F:ATP binding"/>
    <property type="evidence" value="ECO:0007669"/>
    <property type="project" value="UniProtKB-KW"/>
</dbReference>
<dbReference type="InterPro" id="IPR036034">
    <property type="entry name" value="PDZ_sf"/>
</dbReference>
<evidence type="ECO:0000256" key="1">
    <source>
        <dbReference type="ARBA" id="ARBA00004123"/>
    </source>
</evidence>
<feature type="region of interest" description="Disordered" evidence="12">
    <location>
        <begin position="831"/>
        <end position="906"/>
    </location>
</feature>
<dbReference type="PANTHER" id="PTHR24356">
    <property type="entry name" value="SERINE/THREONINE-PROTEIN KINASE"/>
    <property type="match status" value="1"/>
</dbReference>